<dbReference type="InterPro" id="IPR006075">
    <property type="entry name" value="Asn/Gln-tRNA_Trfase_suB/E_cat"/>
</dbReference>
<reference evidence="7" key="1">
    <citation type="journal article" date="2015" name="Appl. Environ. Microbiol.">
        <title>Nanoarchaeota, Their Sulfolobales Host, and Nanoarchaeota Virus Distribution across Yellowstone National Park Hot Springs.</title>
        <authorList>
            <person name="Munson-McGee J.H."/>
            <person name="Field E.K."/>
            <person name="Bateson M."/>
            <person name="Rooney C."/>
            <person name="Stepanauskas R."/>
            <person name="Young M.J."/>
        </authorList>
    </citation>
    <scope>NUCLEOTIDE SEQUENCE [LARGE SCALE GENOMIC DNA]</scope>
    <source>
        <strain evidence="7">SCGC AB-777_F03</strain>
    </source>
</reference>
<dbReference type="GO" id="GO:0005524">
    <property type="term" value="F:ATP binding"/>
    <property type="evidence" value="ECO:0007669"/>
    <property type="project" value="UniProtKB-KW"/>
</dbReference>
<sequence length="271" mass="31293">MIAGLEIHQQIDTKEKLFCNCPTNLSDKYDYRIERKLRATLSETGKKDIAAEYETMKDKKYIYEYSKDYSCLVELDEEPPHLINIEALKFGILISTFFNMYIPKVLQVMRKIVVDGSNTSGFQRTLLLSLNGELKYKDKKISIGTICIEEDAARKIEEGEDYIIYRLDRLGIPLIEISTGPDLMDPKEVKEVAEYIGLILRLTGKVKRGLGTIRQDLNISIEGGEKIEIKGVQNLKIIDKVCELEVKRQERMLEWKRIMNEKGIEGYELIE</sequence>
<dbReference type="EMBL" id="QEFP01000004">
    <property type="protein sequence ID" value="PVU68697.1"/>
    <property type="molecule type" value="Genomic_DNA"/>
</dbReference>
<evidence type="ECO:0000259" key="5">
    <source>
        <dbReference type="Pfam" id="PF02934"/>
    </source>
</evidence>
<dbReference type="GO" id="GO:0000150">
    <property type="term" value="F:DNA strand exchange activity"/>
    <property type="evidence" value="ECO:0007669"/>
    <property type="project" value="InterPro"/>
</dbReference>
<dbReference type="PROSITE" id="PS00398">
    <property type="entry name" value="RECOMBINASES_2"/>
    <property type="match status" value="1"/>
</dbReference>
<accession>A0A2T9WLK2</accession>
<evidence type="ECO:0000256" key="4">
    <source>
        <dbReference type="ARBA" id="ARBA00022917"/>
    </source>
</evidence>
<gene>
    <name evidence="7" type="primary">gatE</name>
    <name evidence="6" type="ORF">DDW03_001420</name>
    <name evidence="7" type="ORF">DDW03_01190</name>
</gene>
<dbReference type="SUPFAM" id="SSF55931">
    <property type="entry name" value="Glutamine synthetase/guanido kinase"/>
    <property type="match status" value="1"/>
</dbReference>
<evidence type="ECO:0000313" key="7">
    <source>
        <dbReference type="EMBL" id="PVU68697.1"/>
    </source>
</evidence>
<dbReference type="InterPro" id="IPR017959">
    <property type="entry name" value="Asn/Gln-tRNA_amidoTrfase_suB/E"/>
</dbReference>
<keyword evidence="3" id="KW-0067">ATP-binding</keyword>
<dbReference type="GO" id="GO:0006412">
    <property type="term" value="P:translation"/>
    <property type="evidence" value="ECO:0007669"/>
    <property type="project" value="UniProtKB-KW"/>
</dbReference>
<feature type="domain" description="Aspartyl/Glutamyl-tRNA(Gln) amidotransferase subunit B/E catalytic" evidence="5">
    <location>
        <begin position="2"/>
        <end position="261"/>
    </location>
</feature>
<keyword evidence="4" id="KW-0648">Protein biosynthesis</keyword>
<comment type="caution">
    <text evidence="7">The sequence shown here is derived from an EMBL/GenBank/DDBJ whole genome shotgun (WGS) entry which is preliminary data.</text>
</comment>
<dbReference type="InterPro" id="IPR017958">
    <property type="entry name" value="Gln-tRNA_amidoTrfase_suB_CS"/>
</dbReference>
<dbReference type="PANTHER" id="PTHR11659:SF2">
    <property type="entry name" value="GLUTAMYL-TRNA(GLN) AMIDOTRANSFERASE SUBUNIT E"/>
    <property type="match status" value="1"/>
</dbReference>
<dbReference type="GO" id="GO:0070681">
    <property type="term" value="P:glutaminyl-tRNAGln biosynthesis via transamidation"/>
    <property type="evidence" value="ECO:0007669"/>
    <property type="project" value="TreeGrafter"/>
</dbReference>
<reference evidence="7" key="3">
    <citation type="submission" date="2017-05" db="EMBL/GenBank/DDBJ databases">
        <authorList>
            <person name="Song R."/>
            <person name="Chenine A.L."/>
            <person name="Ruprecht R.M."/>
        </authorList>
    </citation>
    <scope>NUCLEOTIDE SEQUENCE</scope>
    <source>
        <strain evidence="7">SCGC AB-777_F03</strain>
    </source>
</reference>
<evidence type="ECO:0000313" key="6">
    <source>
        <dbReference type="EMBL" id="MCC5447059.1"/>
    </source>
</evidence>
<evidence type="ECO:0000256" key="1">
    <source>
        <dbReference type="ARBA" id="ARBA00022598"/>
    </source>
</evidence>
<name>A0A2T9WLK2_NANST</name>
<evidence type="ECO:0000256" key="2">
    <source>
        <dbReference type="ARBA" id="ARBA00022741"/>
    </source>
</evidence>
<organism evidence="7">
    <name type="scientific">Nanobsidianus stetteri</name>
    <dbReference type="NCBI Taxonomy" id="1294122"/>
    <lineage>
        <taxon>Archaea</taxon>
        <taxon>Nanobdellota</taxon>
        <taxon>Candidatus Nanoarchaeia</taxon>
        <taxon>Nanoarchaeales</taxon>
        <taxon>Nanopusillaceae</taxon>
        <taxon>Candidatus Nanobsidianus</taxon>
    </lineage>
</organism>
<dbReference type="Proteomes" id="UP000245509">
    <property type="component" value="Unassembled WGS sequence"/>
</dbReference>
<dbReference type="EMBL" id="QEFP02000007">
    <property type="protein sequence ID" value="MCC5447059.1"/>
    <property type="molecule type" value="Genomic_DNA"/>
</dbReference>
<dbReference type="InterPro" id="IPR004414">
    <property type="entry name" value="GatE"/>
</dbReference>
<dbReference type="AlphaFoldDB" id="A0A2T9WLK2"/>
<keyword evidence="2" id="KW-0547">Nucleotide-binding</keyword>
<reference evidence="6" key="4">
    <citation type="submission" date="2021-11" db="EMBL/GenBank/DDBJ databases">
        <authorList>
            <person name="Munson-Mcgee J."/>
            <person name="Field E."/>
            <person name="Bateson M."/>
            <person name="Rooney C."/>
            <person name="Stepanauskas R."/>
            <person name="Young M."/>
        </authorList>
    </citation>
    <scope>NUCLEOTIDE SEQUENCE</scope>
    <source>
        <strain evidence="6">SCGC AB-777_F03</strain>
    </source>
</reference>
<dbReference type="PROSITE" id="PS01234">
    <property type="entry name" value="GATB"/>
    <property type="match status" value="1"/>
</dbReference>
<dbReference type="Pfam" id="PF02934">
    <property type="entry name" value="GatB_N"/>
    <property type="match status" value="1"/>
</dbReference>
<keyword evidence="7" id="KW-0808">Transferase</keyword>
<proteinExistence type="predicted"/>
<keyword evidence="1" id="KW-0436">Ligase</keyword>
<dbReference type="PANTHER" id="PTHR11659">
    <property type="entry name" value="GLUTAMYL-TRNA GLN AMIDOTRANSFERASE SUBUNIT B MITOCHONDRIAL AND PROKARYOTIC PET112-RELATED"/>
    <property type="match status" value="1"/>
</dbReference>
<evidence type="ECO:0000256" key="3">
    <source>
        <dbReference type="ARBA" id="ARBA00022840"/>
    </source>
</evidence>
<dbReference type="GO" id="GO:0050567">
    <property type="term" value="F:glutaminyl-tRNA synthase (glutamine-hydrolyzing) activity"/>
    <property type="evidence" value="ECO:0007669"/>
    <property type="project" value="TreeGrafter"/>
</dbReference>
<dbReference type="InterPro" id="IPR014746">
    <property type="entry name" value="Gln_synth/guanido_kin_cat_dom"/>
</dbReference>
<protein>
    <submittedName>
        <fullName evidence="7">Glu-tRNA(Gln) amidotransferase GatDE subunit E</fullName>
    </submittedName>
    <submittedName>
        <fullName evidence="6">Glu-tRNA(Gln) amidotransferase subunit GatE</fullName>
    </submittedName>
</protein>
<dbReference type="InterPro" id="IPR006118">
    <property type="entry name" value="Recombinase_CS"/>
</dbReference>
<dbReference type="NCBIfam" id="TIGR00134">
    <property type="entry name" value="gatE_arch"/>
    <property type="match status" value="1"/>
</dbReference>
<reference evidence="6" key="2">
    <citation type="submission" date="2017-05" db="EMBL/GenBank/DDBJ databases">
        <authorList>
            <person name="Munson-Mcgee J.H."/>
        </authorList>
    </citation>
    <scope>NUCLEOTIDE SEQUENCE</scope>
    <source>
        <strain evidence="6">SCGC AB-777_F03</strain>
    </source>
</reference>
<dbReference type="GO" id="GO:0016740">
    <property type="term" value="F:transferase activity"/>
    <property type="evidence" value="ECO:0007669"/>
    <property type="project" value="UniProtKB-KW"/>
</dbReference>
<dbReference type="RefSeq" id="WP_228615287.1">
    <property type="nucleotide sequence ID" value="NZ_QEFP02000007.1"/>
</dbReference>